<feature type="region of interest" description="Disordered" evidence="5">
    <location>
        <begin position="2332"/>
        <end position="2371"/>
    </location>
</feature>
<dbReference type="CDD" id="cd18808">
    <property type="entry name" value="SF1_C_Upf1"/>
    <property type="match status" value="1"/>
</dbReference>
<feature type="compositionally biased region" description="Polar residues" evidence="5">
    <location>
        <begin position="2148"/>
        <end position="2159"/>
    </location>
</feature>
<feature type="compositionally biased region" description="Low complexity" evidence="5">
    <location>
        <begin position="1087"/>
        <end position="1096"/>
    </location>
</feature>
<evidence type="ECO:0000259" key="8">
    <source>
        <dbReference type="Pfam" id="PF23576"/>
    </source>
</evidence>
<evidence type="ECO:0000256" key="2">
    <source>
        <dbReference type="ARBA" id="ARBA00022801"/>
    </source>
</evidence>
<feature type="domain" description="Helicase SEN1 beta-barrel" evidence="8">
    <location>
        <begin position="1258"/>
        <end position="1364"/>
    </location>
</feature>
<keyword evidence="1" id="KW-0547">Nucleotide-binding</keyword>
<feature type="region of interest" description="Disordered" evidence="5">
    <location>
        <begin position="1477"/>
        <end position="1496"/>
    </location>
</feature>
<dbReference type="PANTHER" id="PTHR10887">
    <property type="entry name" value="DNA2/NAM7 HELICASE FAMILY"/>
    <property type="match status" value="1"/>
</dbReference>
<feature type="compositionally biased region" description="Polar residues" evidence="5">
    <location>
        <begin position="2342"/>
        <end position="2354"/>
    </location>
</feature>
<dbReference type="Pfam" id="PF13087">
    <property type="entry name" value="AAA_12"/>
    <property type="match status" value="1"/>
</dbReference>
<keyword evidence="3" id="KW-0347">Helicase</keyword>
<feature type="region of interest" description="Disordered" evidence="5">
    <location>
        <begin position="2053"/>
        <end position="2285"/>
    </location>
</feature>
<gene>
    <name evidence="9" type="ORF">Nepgr_015980</name>
</gene>
<keyword evidence="2" id="KW-0378">Hydrolase</keyword>
<evidence type="ECO:0000313" key="9">
    <source>
        <dbReference type="EMBL" id="GMH14139.1"/>
    </source>
</evidence>
<comment type="caution">
    <text evidence="9">The sequence shown here is derived from an EMBL/GenBank/DDBJ whole genome shotgun (WGS) entry which is preliminary data.</text>
</comment>
<dbReference type="EMBL" id="BSYO01000013">
    <property type="protein sequence ID" value="GMH14139.1"/>
    <property type="molecule type" value="Genomic_DNA"/>
</dbReference>
<feature type="compositionally biased region" description="Polar residues" evidence="5">
    <location>
        <begin position="1071"/>
        <end position="1083"/>
    </location>
</feature>
<dbReference type="InterPro" id="IPR027417">
    <property type="entry name" value="P-loop_NTPase"/>
</dbReference>
<dbReference type="GO" id="GO:0004386">
    <property type="term" value="F:helicase activity"/>
    <property type="evidence" value="ECO:0007669"/>
    <property type="project" value="UniProtKB-KW"/>
</dbReference>
<evidence type="ECO:0000256" key="1">
    <source>
        <dbReference type="ARBA" id="ARBA00022741"/>
    </source>
</evidence>
<evidence type="ECO:0000256" key="4">
    <source>
        <dbReference type="ARBA" id="ARBA00022840"/>
    </source>
</evidence>
<dbReference type="CDD" id="cd18042">
    <property type="entry name" value="DEXXQc_SETX"/>
    <property type="match status" value="1"/>
</dbReference>
<dbReference type="SUPFAM" id="SSF52540">
    <property type="entry name" value="P-loop containing nucleoside triphosphate hydrolases"/>
    <property type="match status" value="1"/>
</dbReference>
<evidence type="ECO:0000259" key="6">
    <source>
        <dbReference type="Pfam" id="PF13086"/>
    </source>
</evidence>
<evidence type="ECO:0000313" key="10">
    <source>
        <dbReference type="Proteomes" id="UP001279734"/>
    </source>
</evidence>
<organism evidence="9 10">
    <name type="scientific">Nepenthes gracilis</name>
    <name type="common">Slender pitcher plant</name>
    <dbReference type="NCBI Taxonomy" id="150966"/>
    <lineage>
        <taxon>Eukaryota</taxon>
        <taxon>Viridiplantae</taxon>
        <taxon>Streptophyta</taxon>
        <taxon>Embryophyta</taxon>
        <taxon>Tracheophyta</taxon>
        <taxon>Spermatophyta</taxon>
        <taxon>Magnoliopsida</taxon>
        <taxon>eudicotyledons</taxon>
        <taxon>Gunneridae</taxon>
        <taxon>Pentapetalae</taxon>
        <taxon>Caryophyllales</taxon>
        <taxon>Nepenthaceae</taxon>
        <taxon>Nepenthes</taxon>
    </lineage>
</organism>
<dbReference type="PANTHER" id="PTHR10887:SF495">
    <property type="entry name" value="HELICASE SENATAXIN ISOFORM X1-RELATED"/>
    <property type="match status" value="1"/>
</dbReference>
<feature type="compositionally biased region" description="Polar residues" evidence="5">
    <location>
        <begin position="1483"/>
        <end position="1496"/>
    </location>
</feature>
<dbReference type="InterPro" id="IPR041677">
    <property type="entry name" value="DNA2/NAM7_AAA_11"/>
</dbReference>
<dbReference type="Pfam" id="PF23576">
    <property type="entry name" value="SEN1_barrel"/>
    <property type="match status" value="1"/>
</dbReference>
<dbReference type="InterPro" id="IPR041679">
    <property type="entry name" value="DNA2/NAM7-like_C"/>
</dbReference>
<dbReference type="Gene3D" id="3.40.50.300">
    <property type="entry name" value="P-loop containing nucleotide triphosphate hydrolases"/>
    <property type="match status" value="2"/>
</dbReference>
<feature type="domain" description="DNA2/NAM7 helicase helicase" evidence="6">
    <location>
        <begin position="1422"/>
        <end position="1799"/>
    </location>
</feature>
<feature type="compositionally biased region" description="Basic and acidic residues" evidence="5">
    <location>
        <begin position="1058"/>
        <end position="1070"/>
    </location>
</feature>
<feature type="compositionally biased region" description="Basic and acidic residues" evidence="5">
    <location>
        <begin position="2067"/>
        <end position="2087"/>
    </location>
</feature>
<dbReference type="GO" id="GO:0005694">
    <property type="term" value="C:chromosome"/>
    <property type="evidence" value="ECO:0007669"/>
    <property type="project" value="UniProtKB-ARBA"/>
</dbReference>
<evidence type="ECO:0000259" key="7">
    <source>
        <dbReference type="Pfam" id="PF13087"/>
    </source>
</evidence>
<dbReference type="GO" id="GO:0016787">
    <property type="term" value="F:hydrolase activity"/>
    <property type="evidence" value="ECO:0007669"/>
    <property type="project" value="UniProtKB-KW"/>
</dbReference>
<reference evidence="9" key="1">
    <citation type="submission" date="2023-05" db="EMBL/GenBank/DDBJ databases">
        <title>Nepenthes gracilis genome sequencing.</title>
        <authorList>
            <person name="Fukushima K."/>
        </authorList>
    </citation>
    <scope>NUCLEOTIDE SEQUENCE</scope>
    <source>
        <strain evidence="9">SING2019-196</strain>
    </source>
</reference>
<dbReference type="Proteomes" id="UP001279734">
    <property type="component" value="Unassembled WGS sequence"/>
</dbReference>
<sequence>MGKKAATRRELLERWRAIEEEEDDDEDSLKIDRLRQVKEQWFSDAYTFLISSPKDIHIWCEYWEIMSPLLETFYNFFKVEYRDSPLKSLWERMSQEMRRCTQCVSQHHRAQEMYREDYELSVVSPLLVILQSLDEERVTQHLTEVNARIARGVYDPGPDNAETISVMFEVLTFPILLDDQSLVNEFQIFIEAVDNVHDLTFAKKQHFPGVYALLFLKSRRVRSIGLRLAGNMEKLGYAADMEPLQPLLGKYIGFLATELMPSNSEISRPRVQLDRMTVWLGTKALLGFLKPAALEEGILEPYPVFLNLVLEHISDDSPEFSHAVNCMRQLLEILGCNLWLRTSLPPSVMCDSLLSQCFHTRNEKTHKDIFELFCPFLQSLEALQDGEFEKQRRHFLYFLLHQVTRSSNFSALMRKKACQIAILIIHRGYKMNPPCPPSECAHMWGPTLVSSLKDITLHSSLRQPAIDLIQTIIVSDAAALISSMFHCQMHPGTGNNFFIELIEETDDALPYAVVTEETAISCWNEFSFQSTIIAGDEWMCVPMLWFDVLVEINPSILPVSFSKAVMWALSRFSMLESETNTDMSLPIKTWLSSSATEVSSYFGWKCPTGSNNGGDSEKSKNSARVSTMCISLIKTFRRLAAHFVVQMEGQELWKQWTWEPQMGECLILLLAEPNDNTRQLARRIMEHVSNTRGLAYSLQFLCSCESSISAIFLGLRHALKLVQLDIVLANFQTLHHFFFLLYKVLKEGVLPSLVEKKSLDNFSSELAKVAWPSVKKCLQEGKAFIDCRISQMTCIRVLEILPIIFGELSKSSYGPFGKSGKMIEDNRDFCWLLDLVEWVNSSLEVVVRYWKQCVNSLLDLLKGLCSDKSATIICAIERMVSCDAVPVDLLTEQVSQLSVSLSTKASKNVDKPKLSLKVSGSEDSAAARNCSHLDVNSHSQYDADVEILRMTTIEMKNADCVIVLSDDEKENQISLINQVLSDGDPSHCISDGNMFTPNAEKQVSQGSHGMQNFPKVVNSSNLQELFQKVSGNEGVHLASVSDKAETIRDFLKTASLHQPKETDSGKREMNAKSSSNECIQSLDKTTTKNSSAATSQTEYSNNVCNLMGSGTNDSILKDLVCDAEDDHLDLVLKFSRSNQPSLSKHGSGFSVPKRQVIQLKVPVENRSGYVHKLEAGARRFKPAKLDDWFRLILEMDYFATVGLASSIEEENKTVSELKEVPVSFESPEQYVDIFRPLVLEEFKAQLRTSFQEMSSVEEMSCGSLSVVSVERIDDFHLVRCVHDDHDFASSSSCLENDLVLLTKQPLKNSPHNVHMVGKLERFEKDNKKRLNILVIRLYLQSGYSRLNRVRKQLLERSKWFLNRIMSITPQLREFQALSSIRVIPALPVILRPRYHPLVYSESGKIDLGKLSQPMQQVLTSTFNGSQLQAISTVLQSPDIENSFQLSLVQGPPGTGKTRTIVAIISALLVQHSSHSNAMERKISGSTKPSITTPTNPRMQISQSAAIARAWQDAALARQLDNDAQKEMKLVKTCVRKRVLVCAQSNAATDELLSRVTSEGLYGADGNMYKPYIVRVGNAKAVHPNSLPFFIDTLVDHRLTEERMNTGDVKNYLSGDASVTLRSALEKIADHIRFYESKRANLKDGGSDMKFAVEDEKSERGDGKAMSAVELEAKLRYLYEQKKEIYMKLAATQAREKKINEDMKALRNKLRRSILREAEIVVTTLSGCGGDLYAVCSESALSCKMGNVSEQSLFDAVVIDEAAQALEPATLIPLQLLKSSGTKCIMVGDPKQLPATVLSNVASKYLYECSMFERLQRAGSPVILLTEQYRMHPEICCFPSLYFYDGKLLNGVSLSSKMAPFHKTKGLGPYVFYDVIDGQECYGKNSGSSLYNEGEADAAVLILKHFKDRYHSEFASGRIGIITPYKSQLSLLRSRFSSEFGSSIMSEIEFNTIDGFQGREVDILVLSTVRAADPTAPRANSSVIGFVADVRRMNVALTRARFSLWILGNARTLQTNSDWDALIKNAKRRNLVVSVKKPYKSSLKIILESSSINETSGDLGSQETASVKVERCQKNRRENNKQTHERKSTRVLGSVSGKKRKDENEHHSLAATDEADKIKRIVDTGGKGKEHWEKKLGLQNTQRRGKVVNDSSGDLGNQQRISEKAELSQNARQSESNKQTHERKSTRVLSGGSGKKRKEEKEHHISAATDCTQNNERRVDIGGKGKERYSKKIDLENSQRTGKGVNHSDRGARGRNECSKLQVSEGHKLPVQHAKNQTNKNVSMPIVRGSKIQSKDMDVGGQPSNDACMPKDFIAKRKRQRDAVDALLSSALISAKKSETSKKSMPNKSHLSAASNVAADSAPSKQRKGPCA</sequence>
<feature type="compositionally biased region" description="Polar residues" evidence="5">
    <location>
        <begin position="2053"/>
        <end position="2064"/>
    </location>
</feature>
<evidence type="ECO:0000256" key="5">
    <source>
        <dbReference type="SAM" id="MobiDB-lite"/>
    </source>
</evidence>
<keyword evidence="10" id="KW-1185">Reference proteome</keyword>
<feature type="compositionally biased region" description="Basic and acidic residues" evidence="5">
    <location>
        <begin position="2099"/>
        <end position="2135"/>
    </location>
</feature>
<dbReference type="InterPro" id="IPR047187">
    <property type="entry name" value="SF1_C_Upf1"/>
</dbReference>
<feature type="compositionally biased region" description="Polar residues" evidence="5">
    <location>
        <begin position="2166"/>
        <end position="2176"/>
    </location>
</feature>
<dbReference type="FunFam" id="3.40.50.300:FF:000326">
    <property type="entry name" value="P-loop containing nucleoside triphosphate hydrolase"/>
    <property type="match status" value="1"/>
</dbReference>
<dbReference type="InterPro" id="IPR056474">
    <property type="entry name" value="SEN1_barrel"/>
</dbReference>
<dbReference type="GO" id="GO:0005524">
    <property type="term" value="F:ATP binding"/>
    <property type="evidence" value="ECO:0007669"/>
    <property type="project" value="UniProtKB-KW"/>
</dbReference>
<feature type="compositionally biased region" description="Basic and acidic residues" evidence="5">
    <location>
        <begin position="2214"/>
        <end position="2236"/>
    </location>
</feature>
<keyword evidence="4" id="KW-0067">ATP-binding</keyword>
<evidence type="ECO:0000256" key="3">
    <source>
        <dbReference type="ARBA" id="ARBA00022806"/>
    </source>
</evidence>
<feature type="compositionally biased region" description="Basic and acidic residues" evidence="5">
    <location>
        <begin position="2245"/>
        <end position="2257"/>
    </location>
</feature>
<feature type="region of interest" description="Disordered" evidence="5">
    <location>
        <begin position="1053"/>
        <end position="1096"/>
    </location>
</feature>
<proteinExistence type="predicted"/>
<protein>
    <submittedName>
        <fullName evidence="9">Uncharacterized protein</fullName>
    </submittedName>
</protein>
<dbReference type="Pfam" id="PF13086">
    <property type="entry name" value="AAA_11"/>
    <property type="match status" value="1"/>
</dbReference>
<feature type="domain" description="DNA2/NAM7 helicase-like C-terminal" evidence="7">
    <location>
        <begin position="1806"/>
        <end position="2009"/>
    </location>
</feature>
<name>A0AAD3SNX2_NEPGR</name>
<dbReference type="InterPro" id="IPR045055">
    <property type="entry name" value="DNA2/NAM7-like"/>
</dbReference>
<accession>A0AAD3SNX2</accession>